<dbReference type="PANTHER" id="PTHR24399">
    <property type="entry name" value="ZINC FINGER AND BTB DOMAIN-CONTAINING"/>
    <property type="match status" value="1"/>
</dbReference>
<feature type="domain" description="C2H2-type" evidence="11">
    <location>
        <begin position="319"/>
        <end position="347"/>
    </location>
</feature>
<evidence type="ECO:0000256" key="8">
    <source>
        <dbReference type="ARBA" id="ARBA00023242"/>
    </source>
</evidence>
<dbReference type="Pfam" id="PF07776">
    <property type="entry name" value="zf-AD"/>
    <property type="match status" value="1"/>
</dbReference>
<keyword evidence="4 9" id="KW-0863">Zinc-finger</keyword>
<evidence type="ECO:0000256" key="9">
    <source>
        <dbReference type="PROSITE-ProRule" id="PRU00042"/>
    </source>
</evidence>
<keyword evidence="8" id="KW-0539">Nucleus</keyword>
<dbReference type="AlphaFoldDB" id="A0A336N6E3"/>
<dbReference type="EMBL" id="UFQS01002855">
    <property type="protein sequence ID" value="SSX14766.1"/>
    <property type="molecule type" value="Genomic_DNA"/>
</dbReference>
<name>A0A336N6E3_CULSO</name>
<evidence type="ECO:0000313" key="14">
    <source>
        <dbReference type="EMBL" id="SSX34158.1"/>
    </source>
</evidence>
<reference evidence="14" key="2">
    <citation type="submission" date="2018-07" db="EMBL/GenBank/DDBJ databases">
        <authorList>
            <person name="Quirk P.G."/>
            <person name="Krulwich T.A."/>
        </authorList>
    </citation>
    <scope>NUCLEOTIDE SEQUENCE</scope>
</reference>
<evidence type="ECO:0000256" key="1">
    <source>
        <dbReference type="ARBA" id="ARBA00004123"/>
    </source>
</evidence>
<evidence type="ECO:0000256" key="6">
    <source>
        <dbReference type="ARBA" id="ARBA00023015"/>
    </source>
</evidence>
<feature type="binding site" evidence="10">
    <location>
        <position position="10"/>
    </location>
    <ligand>
        <name>Zn(2+)</name>
        <dbReference type="ChEBI" id="CHEBI:29105"/>
    </ligand>
</feature>
<keyword evidence="2 10" id="KW-0479">Metal-binding</keyword>
<dbReference type="GO" id="GO:0001227">
    <property type="term" value="F:DNA-binding transcription repressor activity, RNA polymerase II-specific"/>
    <property type="evidence" value="ECO:0007669"/>
    <property type="project" value="TreeGrafter"/>
</dbReference>
<evidence type="ECO:0000256" key="3">
    <source>
        <dbReference type="ARBA" id="ARBA00022737"/>
    </source>
</evidence>
<evidence type="ECO:0000259" key="12">
    <source>
        <dbReference type="PROSITE" id="PS51915"/>
    </source>
</evidence>
<protein>
    <submittedName>
        <fullName evidence="14">CSON007547 protein</fullName>
    </submittedName>
</protein>
<dbReference type="SUPFAM" id="SSF57716">
    <property type="entry name" value="Glucocorticoid receptor-like (DNA-binding domain)"/>
    <property type="match status" value="1"/>
</dbReference>
<gene>
    <name evidence="14" type="primary">CSON007547</name>
</gene>
<dbReference type="SMART" id="SM00355">
    <property type="entry name" value="ZnF_C2H2"/>
    <property type="match status" value="9"/>
</dbReference>
<keyword evidence="5 10" id="KW-0862">Zinc</keyword>
<keyword evidence="3" id="KW-0677">Repeat</keyword>
<dbReference type="Gene3D" id="3.30.160.60">
    <property type="entry name" value="Classic Zinc Finger"/>
    <property type="match status" value="5"/>
</dbReference>
<feature type="binding site" evidence="10">
    <location>
        <position position="7"/>
    </location>
    <ligand>
        <name>Zn(2+)</name>
        <dbReference type="ChEBI" id="CHEBI:29105"/>
    </ligand>
</feature>
<feature type="binding site" evidence="10">
    <location>
        <position position="52"/>
    </location>
    <ligand>
        <name>Zn(2+)</name>
        <dbReference type="ChEBI" id="CHEBI:29105"/>
    </ligand>
</feature>
<feature type="domain" description="C2H2-type" evidence="11">
    <location>
        <begin position="435"/>
        <end position="462"/>
    </location>
</feature>
<feature type="domain" description="ZAD" evidence="12">
    <location>
        <begin position="5"/>
        <end position="76"/>
    </location>
</feature>
<dbReference type="Pfam" id="PF00096">
    <property type="entry name" value="zf-C2H2"/>
    <property type="match status" value="5"/>
</dbReference>
<sequence length="512" mass="60196">MTDMIICRLCLFNEEATYYDVFETKCTDKIFKFLDIEIKHDDPYSKIICIECLKRLQDFSNFAEQARSCQDVFVVQSSLATQKLQRSEYNLSESHLTSEVAIFEVPHFEISFVPEQPEQPVLEKEPVMLTNLLHDKIVEDDHILEGSDIELDYEDLNKEHEDSIKPKILKMPKVLIQDAKLMIRGKQLHQLMSQFYQLNCDLCIKKSKKINFKDIYSLFSHYKNKHKIQGYVICCGQKLSKARALALHMCRHLEPESFRCPDCNKMLTCPKILQYHRQNHLPENQRPLACKQCPRRFSYNSALIAHSITHLPEDQRNSHSCSECGKTYCSSGRLTSHINLAHSKNGEEFICHLCQKKFTSKGNLSYHLTTHQPNLHSMQCKVCLKWLKNKICLRKHMIQHSEKKFKCHLCSEYQTVNKQCLVNHIRIKHSEEKRFACEVCEKSFKLKNTLMNHLRQHSKEQPYSCEFCSRKFTSSGNFYAHRKRMHMAQVQQLKEQKEIEAANQRRSLVQLN</sequence>
<keyword evidence="6" id="KW-0805">Transcription regulation</keyword>
<evidence type="ECO:0000256" key="4">
    <source>
        <dbReference type="ARBA" id="ARBA00022771"/>
    </source>
</evidence>
<dbReference type="PROSITE" id="PS50157">
    <property type="entry name" value="ZINC_FINGER_C2H2_2"/>
    <property type="match status" value="6"/>
</dbReference>
<dbReference type="GO" id="GO:0005654">
    <property type="term" value="C:nucleoplasm"/>
    <property type="evidence" value="ECO:0007669"/>
    <property type="project" value="TreeGrafter"/>
</dbReference>
<evidence type="ECO:0000256" key="5">
    <source>
        <dbReference type="ARBA" id="ARBA00022833"/>
    </source>
</evidence>
<proteinExistence type="predicted"/>
<evidence type="ECO:0000256" key="2">
    <source>
        <dbReference type="ARBA" id="ARBA00022723"/>
    </source>
</evidence>
<dbReference type="InterPro" id="IPR013087">
    <property type="entry name" value="Znf_C2H2_type"/>
</dbReference>
<feature type="domain" description="C2H2-type" evidence="11">
    <location>
        <begin position="258"/>
        <end position="285"/>
    </location>
</feature>
<feature type="domain" description="C2H2-type" evidence="11">
    <location>
        <begin position="288"/>
        <end position="315"/>
    </location>
</feature>
<feature type="domain" description="C2H2-type" evidence="11">
    <location>
        <begin position="463"/>
        <end position="491"/>
    </location>
</feature>
<dbReference type="EMBL" id="UFQT01002855">
    <property type="protein sequence ID" value="SSX34158.1"/>
    <property type="molecule type" value="Genomic_DNA"/>
</dbReference>
<dbReference type="VEuPathDB" id="VectorBase:CSON007547"/>
<dbReference type="PANTHER" id="PTHR24399:SF23">
    <property type="entry name" value="C2H2-TYPE DOMAIN-CONTAINING PROTEIN"/>
    <property type="match status" value="1"/>
</dbReference>
<evidence type="ECO:0000259" key="11">
    <source>
        <dbReference type="PROSITE" id="PS50157"/>
    </source>
</evidence>
<dbReference type="FunFam" id="3.30.160.60:FF:000065">
    <property type="entry name" value="B-cell CLL/lymphoma 6, member B"/>
    <property type="match status" value="1"/>
</dbReference>
<evidence type="ECO:0000256" key="10">
    <source>
        <dbReference type="PROSITE-ProRule" id="PRU01263"/>
    </source>
</evidence>
<evidence type="ECO:0000256" key="7">
    <source>
        <dbReference type="ARBA" id="ARBA00023163"/>
    </source>
</evidence>
<dbReference type="InterPro" id="IPR036236">
    <property type="entry name" value="Znf_C2H2_sf"/>
</dbReference>
<organism evidence="14">
    <name type="scientific">Culicoides sonorensis</name>
    <name type="common">Biting midge</name>
    <dbReference type="NCBI Taxonomy" id="179676"/>
    <lineage>
        <taxon>Eukaryota</taxon>
        <taxon>Metazoa</taxon>
        <taxon>Ecdysozoa</taxon>
        <taxon>Arthropoda</taxon>
        <taxon>Hexapoda</taxon>
        <taxon>Insecta</taxon>
        <taxon>Pterygota</taxon>
        <taxon>Neoptera</taxon>
        <taxon>Endopterygota</taxon>
        <taxon>Diptera</taxon>
        <taxon>Nematocera</taxon>
        <taxon>Chironomoidea</taxon>
        <taxon>Ceratopogonidae</taxon>
        <taxon>Ceratopogoninae</taxon>
        <taxon>Culicoides</taxon>
        <taxon>Monoculicoides</taxon>
    </lineage>
</organism>
<dbReference type="PROSITE" id="PS51915">
    <property type="entry name" value="ZAD"/>
    <property type="match status" value="1"/>
</dbReference>
<dbReference type="GO" id="GO:0008270">
    <property type="term" value="F:zinc ion binding"/>
    <property type="evidence" value="ECO:0007669"/>
    <property type="project" value="UniProtKB-UniRule"/>
</dbReference>
<keyword evidence="7" id="KW-0804">Transcription</keyword>
<dbReference type="SUPFAM" id="SSF57667">
    <property type="entry name" value="beta-beta-alpha zinc fingers"/>
    <property type="match status" value="4"/>
</dbReference>
<reference evidence="13" key="1">
    <citation type="submission" date="2018-04" db="EMBL/GenBank/DDBJ databases">
        <authorList>
            <person name="Go L.Y."/>
            <person name="Mitchell J.A."/>
        </authorList>
    </citation>
    <scope>NUCLEOTIDE SEQUENCE</scope>
    <source>
        <tissue evidence="13">Whole organism</tissue>
    </source>
</reference>
<feature type="domain" description="C2H2-type" evidence="11">
    <location>
        <begin position="349"/>
        <end position="371"/>
    </location>
</feature>
<accession>A0A336N6E3</accession>
<dbReference type="PROSITE" id="PS00028">
    <property type="entry name" value="ZINC_FINGER_C2H2_1"/>
    <property type="match status" value="7"/>
</dbReference>
<feature type="binding site" evidence="10">
    <location>
        <position position="49"/>
    </location>
    <ligand>
        <name>Zn(2+)</name>
        <dbReference type="ChEBI" id="CHEBI:29105"/>
    </ligand>
</feature>
<dbReference type="InterPro" id="IPR012934">
    <property type="entry name" value="Znf_AD"/>
</dbReference>
<comment type="subcellular location">
    <subcellularLocation>
        <location evidence="1">Nucleus</location>
    </subcellularLocation>
</comment>
<evidence type="ECO:0000313" key="13">
    <source>
        <dbReference type="EMBL" id="SSX14766.1"/>
    </source>
</evidence>
<dbReference type="SMART" id="SM00868">
    <property type="entry name" value="zf-AD"/>
    <property type="match status" value="1"/>
</dbReference>
<dbReference type="GO" id="GO:0000978">
    <property type="term" value="F:RNA polymerase II cis-regulatory region sequence-specific DNA binding"/>
    <property type="evidence" value="ECO:0007669"/>
    <property type="project" value="TreeGrafter"/>
</dbReference>
<dbReference type="OMA" id="ICLTCHE"/>
<dbReference type="Gene3D" id="3.40.1800.20">
    <property type="match status" value="1"/>
</dbReference>